<sequence>MPDREVNFREIMSDLGRGMPDSQIMRKYKLTSRGLSDLYQQLVEAGFLVRTGQTYRIANKRQIKLEKLMEDIRSGLGESELRQKYRCSPWAFHKLMRKLHAHRKVNDHGLPQHAFDPFGPQGNEFIPRLPRNYLLWPYPVYVLGDNEATGWILDITEYGARIEGIEVQPNEARTFSVIASDVCDAKPFVMDAVCKWVQKGPSGSWVAGFEIPRMSAYNLCQLQKFIQAAAPAG</sequence>
<evidence type="ECO:0008006" key="3">
    <source>
        <dbReference type="Google" id="ProtNLM"/>
    </source>
</evidence>
<protein>
    <recommendedName>
        <fullName evidence="3">PilZ domain-containing protein</fullName>
    </recommendedName>
</protein>
<dbReference type="Proteomes" id="UP000807825">
    <property type="component" value="Unassembled WGS sequence"/>
</dbReference>
<reference evidence="1" key="1">
    <citation type="submission" date="2020-07" db="EMBL/GenBank/DDBJ databases">
        <title>Huge and variable diversity of episymbiotic CPR bacteria and DPANN archaea in groundwater ecosystems.</title>
        <authorList>
            <person name="He C.Y."/>
            <person name="Keren R."/>
            <person name="Whittaker M."/>
            <person name="Farag I.F."/>
            <person name="Doudna J."/>
            <person name="Cate J.H.D."/>
            <person name="Banfield J.F."/>
        </authorList>
    </citation>
    <scope>NUCLEOTIDE SEQUENCE</scope>
    <source>
        <strain evidence="1">NC_groundwater_1664_Pr3_B-0.1um_52_9</strain>
    </source>
</reference>
<gene>
    <name evidence="1" type="ORF">HY912_16215</name>
</gene>
<proteinExistence type="predicted"/>
<comment type="caution">
    <text evidence="1">The sequence shown here is derived from an EMBL/GenBank/DDBJ whole genome shotgun (WGS) entry which is preliminary data.</text>
</comment>
<dbReference type="EMBL" id="JACRDE010000423">
    <property type="protein sequence ID" value="MBI5251035.1"/>
    <property type="molecule type" value="Genomic_DNA"/>
</dbReference>
<dbReference type="AlphaFoldDB" id="A0A9D6V5K1"/>
<organism evidence="1 2">
    <name type="scientific">Desulfomonile tiedjei</name>
    <dbReference type="NCBI Taxonomy" id="2358"/>
    <lineage>
        <taxon>Bacteria</taxon>
        <taxon>Pseudomonadati</taxon>
        <taxon>Thermodesulfobacteriota</taxon>
        <taxon>Desulfomonilia</taxon>
        <taxon>Desulfomonilales</taxon>
        <taxon>Desulfomonilaceae</taxon>
        <taxon>Desulfomonile</taxon>
    </lineage>
</organism>
<accession>A0A9D6V5K1</accession>
<evidence type="ECO:0000313" key="1">
    <source>
        <dbReference type="EMBL" id="MBI5251035.1"/>
    </source>
</evidence>
<name>A0A9D6V5K1_9BACT</name>
<evidence type="ECO:0000313" key="2">
    <source>
        <dbReference type="Proteomes" id="UP000807825"/>
    </source>
</evidence>